<dbReference type="Pfam" id="PF00005">
    <property type="entry name" value="ABC_tran"/>
    <property type="match status" value="1"/>
</dbReference>
<reference evidence="4 5" key="1">
    <citation type="submission" date="2019-12" db="EMBL/GenBank/DDBJ databases">
        <authorList>
            <person name="Floudas D."/>
            <person name="Bentzer J."/>
            <person name="Ahren D."/>
            <person name="Johansson T."/>
            <person name="Persson P."/>
            <person name="Tunlid A."/>
        </authorList>
    </citation>
    <scope>NUCLEOTIDE SEQUENCE [LARGE SCALE GENOMIC DNA]</scope>
    <source>
        <strain evidence="4 5">CBS 102.39</strain>
    </source>
</reference>
<dbReference type="InterPro" id="IPR039421">
    <property type="entry name" value="Type_1_exporter"/>
</dbReference>
<dbReference type="PROSITE" id="PS50893">
    <property type="entry name" value="ABC_TRANSPORTER_2"/>
    <property type="match status" value="1"/>
</dbReference>
<evidence type="ECO:0000313" key="4">
    <source>
        <dbReference type="EMBL" id="KAF4615701.1"/>
    </source>
</evidence>
<dbReference type="InterPro" id="IPR027417">
    <property type="entry name" value="P-loop_NTPase"/>
</dbReference>
<dbReference type="InterPro" id="IPR003439">
    <property type="entry name" value="ABC_transporter-like_ATP-bd"/>
</dbReference>
<name>A0A8H4VM21_9AGAR</name>
<organism evidence="4 5">
    <name type="scientific">Agrocybe pediades</name>
    <dbReference type="NCBI Taxonomy" id="84607"/>
    <lineage>
        <taxon>Eukaryota</taxon>
        <taxon>Fungi</taxon>
        <taxon>Dikarya</taxon>
        <taxon>Basidiomycota</taxon>
        <taxon>Agaricomycotina</taxon>
        <taxon>Agaricomycetes</taxon>
        <taxon>Agaricomycetidae</taxon>
        <taxon>Agaricales</taxon>
        <taxon>Agaricineae</taxon>
        <taxon>Strophariaceae</taxon>
        <taxon>Agrocybe</taxon>
    </lineage>
</organism>
<evidence type="ECO:0000256" key="1">
    <source>
        <dbReference type="ARBA" id="ARBA00022741"/>
    </source>
</evidence>
<dbReference type="PANTHER" id="PTHR24221:SF632">
    <property type="entry name" value="ATP-DEPENDENT LIPID A-CORE FLIPPASE"/>
    <property type="match status" value="1"/>
</dbReference>
<accession>A0A8H4VM21</accession>
<dbReference type="PANTHER" id="PTHR24221">
    <property type="entry name" value="ATP-BINDING CASSETTE SUB-FAMILY B"/>
    <property type="match status" value="1"/>
</dbReference>
<gene>
    <name evidence="4" type="ORF">D9613_012523</name>
</gene>
<proteinExistence type="predicted"/>
<evidence type="ECO:0000256" key="2">
    <source>
        <dbReference type="ARBA" id="ARBA00022840"/>
    </source>
</evidence>
<feature type="domain" description="ABC transporter" evidence="3">
    <location>
        <begin position="417"/>
        <end position="686"/>
    </location>
</feature>
<keyword evidence="5" id="KW-1185">Reference proteome</keyword>
<dbReference type="GO" id="GO:0034040">
    <property type="term" value="F:ATPase-coupled lipid transmembrane transporter activity"/>
    <property type="evidence" value="ECO:0007669"/>
    <property type="project" value="TreeGrafter"/>
</dbReference>
<dbReference type="GO" id="GO:0016887">
    <property type="term" value="F:ATP hydrolysis activity"/>
    <property type="evidence" value="ECO:0007669"/>
    <property type="project" value="InterPro"/>
</dbReference>
<keyword evidence="1" id="KW-0547">Nucleotide-binding</keyword>
<dbReference type="Gene3D" id="3.40.50.300">
    <property type="entry name" value="P-loop containing nucleotide triphosphate hydrolases"/>
    <property type="match status" value="1"/>
</dbReference>
<dbReference type="Proteomes" id="UP000521872">
    <property type="component" value="Unassembled WGS sequence"/>
</dbReference>
<evidence type="ECO:0000259" key="3">
    <source>
        <dbReference type="PROSITE" id="PS50893"/>
    </source>
</evidence>
<comment type="caution">
    <text evidence="4">The sequence shown here is derived from an EMBL/GenBank/DDBJ whole genome shotgun (WGS) entry which is preliminary data.</text>
</comment>
<dbReference type="EMBL" id="JAACJL010000034">
    <property type="protein sequence ID" value="KAF4615701.1"/>
    <property type="molecule type" value="Genomic_DNA"/>
</dbReference>
<sequence length="693" mass="77393">MPDAKDLLQKETNHRSSDVGIRERQYGVWKFKVAGHSTLKSPQQRWHDFASSLPFLRRLFRDAFGVAPLLLVLFILSEVIGGIDSTLTMYFSNQLLQTVEAWRTTGQIDGARISSAILSRVLCVLLLPYFHTFKRWISSLLELHVKRHFQLMILESELKMDLKASERTKGLQGATPDKAWTALEESIGFIQYITKAIGQSFLIFQLSRTSGGPIFMLLCICGPITSLFRDKSFFNYVALYFVNDIYYQKMLALKKFCGKEYRQDVISGNLGSWILSGRLYYQMKKSYDGLSHIPSSDKHPVRVYTAAEQSTVLARSWNAFISLLSDFPMIYSAFKAWKNPSAVSIAGLAILQQSMSTLTSTAYLFVHSLSRFQESLDSLRSVYALADISLSNADLGQKPYPSPSIDSLHDVSKGMSLELRGVTLSYPGEETKAPALRNVSLKIPAGHLVVIVGANGSGKSTLVRVVTRLYDPTEGELLIDGRLAKDYRSKDLQEATAVLSQDNKLYPFTLAENIGLGCPDFVQDEEAILAAASKGGAINVIQNLKDGLQTQLDPSLQLHHIKLVDKPHHPLYAEMERLQKTTDVSGGEKQKIVASRTFMRFNSGKVKLVAVDEPSSALDAEAELDLFNNLIAGREGKTLLMVTHRFGHLTKHADMIICMKNGEIVECGTHKQLMEVQGEYANLYNIQAHAFQR</sequence>
<dbReference type="AlphaFoldDB" id="A0A8H4VM21"/>
<keyword evidence="2" id="KW-0067">ATP-binding</keyword>
<evidence type="ECO:0000313" key="5">
    <source>
        <dbReference type="Proteomes" id="UP000521872"/>
    </source>
</evidence>
<dbReference type="SMART" id="SM00382">
    <property type="entry name" value="AAA"/>
    <property type="match status" value="1"/>
</dbReference>
<protein>
    <recommendedName>
        <fullName evidence="3">ABC transporter domain-containing protein</fullName>
    </recommendedName>
</protein>
<dbReference type="SUPFAM" id="SSF52540">
    <property type="entry name" value="P-loop containing nucleoside triphosphate hydrolases"/>
    <property type="match status" value="1"/>
</dbReference>
<dbReference type="GO" id="GO:0005524">
    <property type="term" value="F:ATP binding"/>
    <property type="evidence" value="ECO:0007669"/>
    <property type="project" value="UniProtKB-KW"/>
</dbReference>
<dbReference type="InterPro" id="IPR003593">
    <property type="entry name" value="AAA+_ATPase"/>
</dbReference>